<sequence>MKNSSAVALATQNKSASTSVQAKASWKKMQNLYQADQQVKYLHLEAEVECLLQQIQLITQNKPSL</sequence>
<dbReference type="RefSeq" id="WP_283767997.1">
    <property type="nucleotide sequence ID" value="NZ_JAQOSO010000087.1"/>
</dbReference>
<protein>
    <submittedName>
        <fullName evidence="1">Uncharacterized protein</fullName>
    </submittedName>
</protein>
<proteinExistence type="predicted"/>
<comment type="caution">
    <text evidence="1">The sequence shown here is derived from an EMBL/GenBank/DDBJ whole genome shotgun (WGS) entry which is preliminary data.</text>
</comment>
<gene>
    <name evidence="1" type="ORF">PMG25_16535</name>
</gene>
<dbReference type="EMBL" id="JAQOSO010000087">
    <property type="protein sequence ID" value="MDJ1175698.1"/>
    <property type="molecule type" value="Genomic_DNA"/>
</dbReference>
<organism evidence="1 2">
    <name type="scientific">Roseofilum capinflatum BLCC-M114</name>
    <dbReference type="NCBI Taxonomy" id="3022440"/>
    <lineage>
        <taxon>Bacteria</taxon>
        <taxon>Bacillati</taxon>
        <taxon>Cyanobacteriota</taxon>
        <taxon>Cyanophyceae</taxon>
        <taxon>Desertifilales</taxon>
        <taxon>Desertifilaceae</taxon>
        <taxon>Roseofilum</taxon>
        <taxon>Roseofilum capinflatum</taxon>
    </lineage>
</organism>
<reference evidence="1 2" key="1">
    <citation type="submission" date="2023-01" db="EMBL/GenBank/DDBJ databases">
        <title>Novel diversity within Roseofilum (Cyanobacteria; Desertifilaceae) from marine benthic mats with descriptions of four novel species.</title>
        <authorList>
            <person name="Wang Y."/>
            <person name="Berthold D.E."/>
            <person name="Hu J."/>
            <person name="Lefler F.W."/>
            <person name="Laughinghouse H.D. IV."/>
        </authorList>
    </citation>
    <scope>NUCLEOTIDE SEQUENCE [LARGE SCALE GENOMIC DNA]</scope>
    <source>
        <strain evidence="1 2">BLCC-M114</strain>
    </source>
</reference>
<accession>A0ABT7B941</accession>
<dbReference type="Proteomes" id="UP001235849">
    <property type="component" value="Unassembled WGS sequence"/>
</dbReference>
<evidence type="ECO:0000313" key="2">
    <source>
        <dbReference type="Proteomes" id="UP001235849"/>
    </source>
</evidence>
<keyword evidence="2" id="KW-1185">Reference proteome</keyword>
<name>A0ABT7B941_9CYAN</name>
<evidence type="ECO:0000313" key="1">
    <source>
        <dbReference type="EMBL" id="MDJ1175698.1"/>
    </source>
</evidence>